<dbReference type="InterPro" id="IPR001173">
    <property type="entry name" value="Glyco_trans_2-like"/>
</dbReference>
<name>E1QFM4_DESB2</name>
<dbReference type="KEGG" id="dbr:Deba_0990"/>
<evidence type="ECO:0000313" key="2">
    <source>
        <dbReference type="EMBL" id="ADK84360.1"/>
    </source>
</evidence>
<keyword evidence="2" id="KW-0808">Transferase</keyword>
<proteinExistence type="predicted"/>
<evidence type="ECO:0000313" key="3">
    <source>
        <dbReference type="Proteomes" id="UP000009047"/>
    </source>
</evidence>
<dbReference type="AlphaFoldDB" id="E1QFM4"/>
<keyword evidence="3" id="KW-1185">Reference proteome</keyword>
<dbReference type="GO" id="GO:0016740">
    <property type="term" value="F:transferase activity"/>
    <property type="evidence" value="ECO:0007669"/>
    <property type="project" value="UniProtKB-KW"/>
</dbReference>
<dbReference type="Pfam" id="PF00535">
    <property type="entry name" value="Glycos_transf_2"/>
    <property type="match status" value="1"/>
</dbReference>
<dbReference type="RefSeq" id="WP_013257814.1">
    <property type="nucleotide sequence ID" value="NC_014365.1"/>
</dbReference>
<gene>
    <name evidence="2" type="ordered locus">Deba_0990</name>
</gene>
<dbReference type="SUPFAM" id="SSF53448">
    <property type="entry name" value="Nucleotide-diphospho-sugar transferases"/>
    <property type="match status" value="1"/>
</dbReference>
<dbReference type="Proteomes" id="UP000009047">
    <property type="component" value="Chromosome"/>
</dbReference>
<accession>E1QFM4</accession>
<dbReference type="InterPro" id="IPR029044">
    <property type="entry name" value="Nucleotide-diphossugar_trans"/>
</dbReference>
<dbReference type="OrthoDB" id="9790710at2"/>
<organism evidence="2 3">
    <name type="scientific">Desulfarculus baarsii (strain ATCC 33931 / DSM 2075 / LMG 7858 / VKM B-1802 / 2st14)</name>
    <dbReference type="NCBI Taxonomy" id="644282"/>
    <lineage>
        <taxon>Bacteria</taxon>
        <taxon>Pseudomonadati</taxon>
        <taxon>Thermodesulfobacteriota</taxon>
        <taxon>Desulfarculia</taxon>
        <taxon>Desulfarculales</taxon>
        <taxon>Desulfarculaceae</taxon>
        <taxon>Desulfarculus</taxon>
    </lineage>
</organism>
<dbReference type="EMBL" id="CP002085">
    <property type="protein sequence ID" value="ADK84360.1"/>
    <property type="molecule type" value="Genomic_DNA"/>
</dbReference>
<dbReference type="CDD" id="cd00761">
    <property type="entry name" value="Glyco_tranf_GTA_type"/>
    <property type="match status" value="1"/>
</dbReference>
<feature type="domain" description="Glycosyltransferase 2-like" evidence="1">
    <location>
        <begin position="10"/>
        <end position="125"/>
    </location>
</feature>
<evidence type="ECO:0000259" key="1">
    <source>
        <dbReference type="Pfam" id="PF00535"/>
    </source>
</evidence>
<dbReference type="eggNOG" id="COG1215">
    <property type="taxonomic scope" value="Bacteria"/>
</dbReference>
<dbReference type="HOGENOM" id="CLU_078511_0_0_7"/>
<dbReference type="Gene3D" id="3.90.550.10">
    <property type="entry name" value="Spore Coat Polysaccharide Biosynthesis Protein SpsA, Chain A"/>
    <property type="match status" value="1"/>
</dbReference>
<dbReference type="STRING" id="644282.Deba_0990"/>
<protein>
    <submittedName>
        <fullName evidence="2">Glycosyl transferase family 2</fullName>
    </submittedName>
</protein>
<reference evidence="2 3" key="1">
    <citation type="journal article" date="2010" name="Stand. Genomic Sci.">
        <title>Complete genome sequence of Desulfarculus baarsii type strain (2st14).</title>
        <authorList>
            <person name="Sun H."/>
            <person name="Spring S."/>
            <person name="Lapidus A."/>
            <person name="Davenport K."/>
            <person name="Del Rio T.G."/>
            <person name="Tice H."/>
            <person name="Nolan M."/>
            <person name="Copeland A."/>
            <person name="Cheng J.F."/>
            <person name="Lucas S."/>
            <person name="Tapia R."/>
            <person name="Goodwin L."/>
            <person name="Pitluck S."/>
            <person name="Ivanova N."/>
            <person name="Pagani I."/>
            <person name="Mavromatis K."/>
            <person name="Ovchinnikova G."/>
            <person name="Pati A."/>
            <person name="Chen A."/>
            <person name="Palaniappan K."/>
            <person name="Hauser L."/>
            <person name="Chang Y.J."/>
            <person name="Jeffries C.D."/>
            <person name="Detter J.C."/>
            <person name="Han C."/>
            <person name="Rohde M."/>
            <person name="Brambilla E."/>
            <person name="Goker M."/>
            <person name="Woyke T."/>
            <person name="Bristow J."/>
            <person name="Eisen J.A."/>
            <person name="Markowitz V."/>
            <person name="Hugenholtz P."/>
            <person name="Kyrpides N.C."/>
            <person name="Klenk H.P."/>
            <person name="Land M."/>
        </authorList>
    </citation>
    <scope>NUCLEOTIDE SEQUENCE [LARGE SCALE GENOMIC DNA]</scope>
    <source>
        <strain evidence="3">ATCC 33931 / DSM 2075 / LMG 7858 / VKM B-1802 / 2st14</strain>
    </source>
</reference>
<sequence length="247" mass="28151">MNAQAQFEISAIMTVHGEGVLAGLSLRSMLEAVDNVRHDAEAVELMVVLDCPDNATRSFVESLSVDGMVVLNTDFADQGKVRNHAIKNARGRYVAFLDGDDLWSFNWLSAAWDMIRACDDGAIVHPEFNWLFDMSGGVLEKIEMSNRFFDKEYLRVMNYWDALCFASKATYETFPYPERNISSGFAYEDWYWNCVTVASGYEHVVAPDTVHFKRRRSGSQTVEASSRRALPRMNGFFDYKFFSQGEF</sequence>